<dbReference type="PANTHER" id="PTHR30535">
    <property type="entry name" value="VITAMIN B12-BINDING PROTEIN"/>
    <property type="match status" value="1"/>
</dbReference>
<feature type="domain" description="Fe/B12 periplasmic-binding" evidence="5">
    <location>
        <begin position="86"/>
        <end position="335"/>
    </location>
</feature>
<sequence>MIQPHTPSTRTRSARLTWLGAAALALALAACGSPATPGASGTADAPTVTTTAATTPQTTGASFPVDVVTGAADSTETVTIAERPDAIVSLSPTATESLFAIGAGDQVVAVDAQSDYPAEAPITDLSGYTPNVEAILAHEPDLVVASTRDADLIGSLANAGVPTLALPSAQTLDEAYGQIERLGTATGHLADAKAVVAQMDERIRAAVDATPKTEGATYFHELDPTLYTVTGNTFIGEVYGMFGLTSIADAAGTTDLYPQLSEEYVVAADPDLIFLSDTQCCGVTPASLGERAGWSGLSAVTGDRVHVLDEDVASRWGPRVVDFVETVAEHVTALQTTHA</sequence>
<evidence type="ECO:0000256" key="2">
    <source>
        <dbReference type="ARBA" id="ARBA00022729"/>
    </source>
</evidence>
<accession>A0ABZ3C5G5</accession>
<dbReference type="InterPro" id="IPR054828">
    <property type="entry name" value="Vit_B12_bind_prot"/>
</dbReference>
<evidence type="ECO:0000313" key="6">
    <source>
        <dbReference type="EMBL" id="WZW97496.1"/>
    </source>
</evidence>
<feature type="region of interest" description="Disordered" evidence="3">
    <location>
        <begin position="35"/>
        <end position="62"/>
    </location>
</feature>
<protein>
    <submittedName>
        <fullName evidence="6">ABC transporter substrate-binding protein</fullName>
    </submittedName>
</protein>
<dbReference type="SUPFAM" id="SSF53807">
    <property type="entry name" value="Helical backbone' metal receptor"/>
    <property type="match status" value="1"/>
</dbReference>
<feature type="chain" id="PRO_5045545983" evidence="4">
    <location>
        <begin position="36"/>
        <end position="339"/>
    </location>
</feature>
<evidence type="ECO:0000313" key="7">
    <source>
        <dbReference type="Proteomes" id="UP001434337"/>
    </source>
</evidence>
<organism evidence="6 7">
    <name type="scientific">Propioniciclava soli</name>
    <dbReference type="NCBI Taxonomy" id="2775081"/>
    <lineage>
        <taxon>Bacteria</taxon>
        <taxon>Bacillati</taxon>
        <taxon>Actinomycetota</taxon>
        <taxon>Actinomycetes</taxon>
        <taxon>Propionibacteriales</taxon>
        <taxon>Propionibacteriaceae</taxon>
        <taxon>Propioniciclava</taxon>
    </lineage>
</organism>
<dbReference type="RefSeq" id="WP_342371869.1">
    <property type="nucleotide sequence ID" value="NZ_CP115965.1"/>
</dbReference>
<dbReference type="Proteomes" id="UP001434337">
    <property type="component" value="Chromosome"/>
</dbReference>
<dbReference type="Pfam" id="PF01497">
    <property type="entry name" value="Peripla_BP_2"/>
    <property type="match status" value="1"/>
</dbReference>
<dbReference type="EMBL" id="CP115965">
    <property type="protein sequence ID" value="WZW97496.1"/>
    <property type="molecule type" value="Genomic_DNA"/>
</dbReference>
<gene>
    <name evidence="6" type="ORF">PCC79_11345</name>
</gene>
<evidence type="ECO:0000256" key="4">
    <source>
        <dbReference type="SAM" id="SignalP"/>
    </source>
</evidence>
<feature type="signal peptide" evidence="4">
    <location>
        <begin position="1"/>
        <end position="35"/>
    </location>
</feature>
<keyword evidence="2 4" id="KW-0732">Signal</keyword>
<keyword evidence="7" id="KW-1185">Reference proteome</keyword>
<evidence type="ECO:0000256" key="1">
    <source>
        <dbReference type="ARBA" id="ARBA00008814"/>
    </source>
</evidence>
<dbReference type="PROSITE" id="PS50983">
    <property type="entry name" value="FE_B12_PBP"/>
    <property type="match status" value="1"/>
</dbReference>
<dbReference type="PANTHER" id="PTHR30535:SF34">
    <property type="entry name" value="MOLYBDATE-BINDING PROTEIN MOLA"/>
    <property type="match status" value="1"/>
</dbReference>
<comment type="similarity">
    <text evidence="1">Belongs to the bacterial solute-binding protein 8 family.</text>
</comment>
<evidence type="ECO:0000259" key="5">
    <source>
        <dbReference type="PROSITE" id="PS50983"/>
    </source>
</evidence>
<name>A0ABZ3C5G5_9ACTN</name>
<dbReference type="InterPro" id="IPR050902">
    <property type="entry name" value="ABC_Transporter_SBP"/>
</dbReference>
<dbReference type="NCBIfam" id="NF038402">
    <property type="entry name" value="TroA_like"/>
    <property type="match status" value="1"/>
</dbReference>
<dbReference type="InterPro" id="IPR002491">
    <property type="entry name" value="ABC_transptr_periplasmic_BD"/>
</dbReference>
<feature type="compositionally biased region" description="Low complexity" evidence="3">
    <location>
        <begin position="42"/>
        <end position="61"/>
    </location>
</feature>
<reference evidence="6 7" key="1">
    <citation type="journal article" date="2023" name="Environ Microbiome">
        <title>A coral-associated actinobacterium mitigates coral bleaching under heat stress.</title>
        <authorList>
            <person name="Li J."/>
            <person name="Zou Y."/>
            <person name="Li Q."/>
            <person name="Zhang J."/>
            <person name="Bourne D.G."/>
            <person name="Lyu Y."/>
            <person name="Liu C."/>
            <person name="Zhang S."/>
        </authorList>
    </citation>
    <scope>NUCLEOTIDE SEQUENCE [LARGE SCALE GENOMIC DNA]</scope>
    <source>
        <strain evidence="6 7">SCSIO 13291</strain>
    </source>
</reference>
<proteinExistence type="inferred from homology"/>
<dbReference type="CDD" id="cd01143">
    <property type="entry name" value="YvrC"/>
    <property type="match status" value="1"/>
</dbReference>
<dbReference type="Gene3D" id="3.40.50.1980">
    <property type="entry name" value="Nitrogenase molybdenum iron protein domain"/>
    <property type="match status" value="2"/>
</dbReference>
<evidence type="ECO:0000256" key="3">
    <source>
        <dbReference type="SAM" id="MobiDB-lite"/>
    </source>
</evidence>